<dbReference type="GO" id="GO:0005524">
    <property type="term" value="F:ATP binding"/>
    <property type="evidence" value="ECO:0007669"/>
    <property type="project" value="UniProtKB-KW"/>
</dbReference>
<accession>A0A917IZV0</accession>
<sequence length="93" mass="9963">MAAQVAPYTSSVLLLGESGTGKEKVAQAIHLSSPGRKGPFVKVNCASIPPTLVESELFGHEKGAFTGATKKERAGLSRPTEVQYFWMKLENCP</sequence>
<dbReference type="Proteomes" id="UP000627292">
    <property type="component" value="Unassembled WGS sequence"/>
</dbReference>
<dbReference type="CDD" id="cd00009">
    <property type="entry name" value="AAA"/>
    <property type="match status" value="1"/>
</dbReference>
<evidence type="ECO:0000313" key="5">
    <source>
        <dbReference type="Proteomes" id="UP000627292"/>
    </source>
</evidence>
<keyword evidence="1" id="KW-0547">Nucleotide-binding</keyword>
<dbReference type="PROSITE" id="PS50045">
    <property type="entry name" value="SIGMA54_INTERACT_4"/>
    <property type="match status" value="1"/>
</dbReference>
<gene>
    <name evidence="4" type="ORF">GCM10011379_28030</name>
</gene>
<dbReference type="InterPro" id="IPR002078">
    <property type="entry name" value="Sigma_54_int"/>
</dbReference>
<organism evidence="4 5">
    <name type="scientific">Filimonas zeae</name>
    <dbReference type="NCBI Taxonomy" id="1737353"/>
    <lineage>
        <taxon>Bacteria</taxon>
        <taxon>Pseudomonadati</taxon>
        <taxon>Bacteroidota</taxon>
        <taxon>Chitinophagia</taxon>
        <taxon>Chitinophagales</taxon>
        <taxon>Chitinophagaceae</taxon>
        <taxon>Filimonas</taxon>
    </lineage>
</organism>
<evidence type="ECO:0000256" key="1">
    <source>
        <dbReference type="ARBA" id="ARBA00022741"/>
    </source>
</evidence>
<comment type="caution">
    <text evidence="4">The sequence shown here is derived from an EMBL/GenBank/DDBJ whole genome shotgun (WGS) entry which is preliminary data.</text>
</comment>
<evidence type="ECO:0000313" key="4">
    <source>
        <dbReference type="EMBL" id="GGH70097.1"/>
    </source>
</evidence>
<dbReference type="GO" id="GO:0006355">
    <property type="term" value="P:regulation of DNA-templated transcription"/>
    <property type="evidence" value="ECO:0007669"/>
    <property type="project" value="InterPro"/>
</dbReference>
<dbReference type="PANTHER" id="PTHR32071">
    <property type="entry name" value="TRANSCRIPTIONAL REGULATORY PROTEIN"/>
    <property type="match status" value="1"/>
</dbReference>
<dbReference type="Pfam" id="PF00158">
    <property type="entry name" value="Sigma54_activat"/>
    <property type="match status" value="1"/>
</dbReference>
<protein>
    <recommendedName>
        <fullName evidence="3">Sigma-54 factor interaction domain-containing protein</fullName>
    </recommendedName>
</protein>
<dbReference type="PROSITE" id="PS00675">
    <property type="entry name" value="SIGMA54_INTERACT_1"/>
    <property type="match status" value="1"/>
</dbReference>
<reference evidence="4" key="2">
    <citation type="submission" date="2020-09" db="EMBL/GenBank/DDBJ databases">
        <authorList>
            <person name="Sun Q."/>
            <person name="Zhou Y."/>
        </authorList>
    </citation>
    <scope>NUCLEOTIDE SEQUENCE</scope>
    <source>
        <strain evidence="4">CGMCC 1.15290</strain>
    </source>
</reference>
<dbReference type="SUPFAM" id="SSF52540">
    <property type="entry name" value="P-loop containing nucleoside triphosphate hydrolases"/>
    <property type="match status" value="1"/>
</dbReference>
<feature type="domain" description="Sigma-54 factor interaction" evidence="3">
    <location>
        <begin position="1"/>
        <end position="76"/>
    </location>
</feature>
<keyword evidence="5" id="KW-1185">Reference proteome</keyword>
<proteinExistence type="predicted"/>
<dbReference type="AlphaFoldDB" id="A0A917IZV0"/>
<evidence type="ECO:0000256" key="2">
    <source>
        <dbReference type="ARBA" id="ARBA00022840"/>
    </source>
</evidence>
<reference evidence="4" key="1">
    <citation type="journal article" date="2014" name="Int. J. Syst. Evol. Microbiol.">
        <title>Complete genome sequence of Corynebacterium casei LMG S-19264T (=DSM 44701T), isolated from a smear-ripened cheese.</title>
        <authorList>
            <consortium name="US DOE Joint Genome Institute (JGI-PGF)"/>
            <person name="Walter F."/>
            <person name="Albersmeier A."/>
            <person name="Kalinowski J."/>
            <person name="Ruckert C."/>
        </authorList>
    </citation>
    <scope>NUCLEOTIDE SEQUENCE</scope>
    <source>
        <strain evidence="4">CGMCC 1.15290</strain>
    </source>
</reference>
<dbReference type="EMBL" id="BMIB01000003">
    <property type="protein sequence ID" value="GGH70097.1"/>
    <property type="molecule type" value="Genomic_DNA"/>
</dbReference>
<keyword evidence="2" id="KW-0067">ATP-binding</keyword>
<dbReference type="InterPro" id="IPR025662">
    <property type="entry name" value="Sigma_54_int_dom_ATP-bd_1"/>
</dbReference>
<dbReference type="InterPro" id="IPR027417">
    <property type="entry name" value="P-loop_NTPase"/>
</dbReference>
<evidence type="ECO:0000259" key="3">
    <source>
        <dbReference type="PROSITE" id="PS50045"/>
    </source>
</evidence>
<name>A0A917IZV0_9BACT</name>
<dbReference type="Gene3D" id="3.40.50.300">
    <property type="entry name" value="P-loop containing nucleotide triphosphate hydrolases"/>
    <property type="match status" value="1"/>
</dbReference>